<proteinExistence type="predicted"/>
<organism evidence="1 2">
    <name type="scientific">Candidatus Aramenus sulfurataquae</name>
    <dbReference type="NCBI Taxonomy" id="1326980"/>
    <lineage>
        <taxon>Archaea</taxon>
        <taxon>Thermoproteota</taxon>
        <taxon>Thermoprotei</taxon>
        <taxon>Sulfolobales</taxon>
        <taxon>Sulfolobaceae</taxon>
        <taxon>Candidatus Aramenus</taxon>
    </lineage>
</organism>
<protein>
    <submittedName>
        <fullName evidence="1">NAD(P)/FAD-dependent oxidoreductase</fullName>
    </submittedName>
</protein>
<gene>
    <name evidence="1" type="ORF">TQ35_0002865</name>
</gene>
<accession>A0ACC6TML9</accession>
<evidence type="ECO:0000313" key="2">
    <source>
        <dbReference type="Proteomes" id="UP000053480"/>
    </source>
</evidence>
<dbReference type="Proteomes" id="UP000053480">
    <property type="component" value="Unassembled WGS sequence"/>
</dbReference>
<dbReference type="EMBL" id="JZWS03000002">
    <property type="protein sequence ID" value="MEW9491130.1"/>
    <property type="molecule type" value="Genomic_DNA"/>
</dbReference>
<name>A0ACC6TML9_9CREN</name>
<evidence type="ECO:0000313" key="1">
    <source>
        <dbReference type="EMBL" id="MEW9491130.1"/>
    </source>
</evidence>
<sequence length="296" mass="33413">MVGGGIAGLITGYKLRDRDPIVFDRRRFPGKKCTGIISYGTFLKLGISKEFVDREFKSIHVVVNNKHHVYFNVNVVRLNREKLETWLSNELKVKRPVNAEVVGEGEVIANGERFKGEVIDASGWKGKAKWVRAIEYEYEPIDADEITVFIDERNPGGFSWVVPLSEKTLAGSLGYSNVEQFVPKLEKRVLGIHGGAIPRVRPRYVRNGVGDCTGLIKTFTGGGIFSIAELSQVVLTPKYEEKFNQLSKEISLQYKLTSFLERTWKYSLGLAKLFDGKTLNVSSEFDFHSLLLRIPH</sequence>
<reference evidence="1" key="1">
    <citation type="submission" date="2024-07" db="EMBL/GenBank/DDBJ databases">
        <title>Metagenome and Metagenome-Assembled Genomes of Archaea from a hot spring from the geothermal field of Los Azufres, Mexico.</title>
        <authorList>
            <person name="Marin-Paredes R."/>
            <person name="Martinez-Romero E."/>
            <person name="Servin-Garciduenas L.E."/>
        </authorList>
    </citation>
    <scope>NUCLEOTIDE SEQUENCE</scope>
    <source>
        <strain evidence="1">AZ1-454</strain>
    </source>
</reference>
<comment type="caution">
    <text evidence="1">The sequence shown here is derived from an EMBL/GenBank/DDBJ whole genome shotgun (WGS) entry which is preliminary data.</text>
</comment>